<dbReference type="FunFam" id="1.20.1250.20:FF:000034">
    <property type="entry name" value="MFS general substrate transporter"/>
    <property type="match status" value="1"/>
</dbReference>
<feature type="domain" description="Major facilitator superfamily (MFS) profile" evidence="7">
    <location>
        <begin position="34"/>
        <end position="452"/>
    </location>
</feature>
<evidence type="ECO:0000256" key="2">
    <source>
        <dbReference type="ARBA" id="ARBA00022448"/>
    </source>
</evidence>
<gene>
    <name evidence="8" type="ORF">AOCH_001101</name>
</gene>
<evidence type="ECO:0000313" key="8">
    <source>
        <dbReference type="EMBL" id="KKK14661.1"/>
    </source>
</evidence>
<comment type="caution">
    <text evidence="8">The sequence shown here is derived from an EMBL/GenBank/DDBJ whole genome shotgun (WGS) entry which is preliminary data.</text>
</comment>
<feature type="transmembrane region" description="Helical" evidence="6">
    <location>
        <begin position="126"/>
        <end position="149"/>
    </location>
</feature>
<keyword evidence="5 6" id="KW-0472">Membrane</keyword>
<evidence type="ECO:0000259" key="7">
    <source>
        <dbReference type="PROSITE" id="PS50850"/>
    </source>
</evidence>
<evidence type="ECO:0000256" key="6">
    <source>
        <dbReference type="SAM" id="Phobius"/>
    </source>
</evidence>
<keyword evidence="3 6" id="KW-0812">Transmembrane</keyword>
<keyword evidence="9" id="KW-1185">Reference proteome</keyword>
<organism evidence="8 9">
    <name type="scientific">Aspergillus ochraceoroseus</name>
    <dbReference type="NCBI Taxonomy" id="138278"/>
    <lineage>
        <taxon>Eukaryota</taxon>
        <taxon>Fungi</taxon>
        <taxon>Dikarya</taxon>
        <taxon>Ascomycota</taxon>
        <taxon>Pezizomycotina</taxon>
        <taxon>Eurotiomycetes</taxon>
        <taxon>Eurotiomycetidae</taxon>
        <taxon>Eurotiales</taxon>
        <taxon>Aspergillaceae</taxon>
        <taxon>Aspergillus</taxon>
        <taxon>Aspergillus subgen. Nidulantes</taxon>
    </lineage>
</organism>
<dbReference type="Proteomes" id="UP000034947">
    <property type="component" value="Unassembled WGS sequence"/>
</dbReference>
<dbReference type="Gene3D" id="1.20.1250.20">
    <property type="entry name" value="MFS general substrate transporter like domains"/>
    <property type="match status" value="2"/>
</dbReference>
<dbReference type="Pfam" id="PF07690">
    <property type="entry name" value="MFS_1"/>
    <property type="match status" value="1"/>
</dbReference>
<evidence type="ECO:0000256" key="3">
    <source>
        <dbReference type="ARBA" id="ARBA00022692"/>
    </source>
</evidence>
<evidence type="ECO:0000256" key="4">
    <source>
        <dbReference type="ARBA" id="ARBA00022989"/>
    </source>
</evidence>
<feature type="transmembrane region" description="Helical" evidence="6">
    <location>
        <begin position="425"/>
        <end position="447"/>
    </location>
</feature>
<dbReference type="GO" id="GO:0022857">
    <property type="term" value="F:transmembrane transporter activity"/>
    <property type="evidence" value="ECO:0007669"/>
    <property type="project" value="InterPro"/>
</dbReference>
<comment type="subcellular location">
    <subcellularLocation>
        <location evidence="1">Membrane</location>
        <topology evidence="1">Multi-pass membrane protein</topology>
    </subcellularLocation>
</comment>
<sequence length="482" mass="54691">MPDFTDDKQIENGDTTAINPIDERKLLTKIDLHLLPCLCVMYMLTYLDRVNIGNAAVLGMKKDLDITTGTKYNAALMIFFIPYIIFEIPSNILLKKLKPHLWLSLCMFGFGFVLICQGIVRSWTALMITRFFLGTFETALLPGCIYLLGMWYKRCEAQKRYTFFCNSTILAGAFGGLLASAIGKMDGIRGYGGWRWVFILEGVLTCVMAFVNFFLIPDFPEDCKWLTEAEREFHRDRLADETGRLTHNVKLGWREVLDVFKDYKIFIGGLMLFGQVVTGYSYAYFAPTIIETYGYGPIKTQFYSIPPWAAAYVASLVIACLSDFFRNRYIFAILPMCICMIGYGILLNVHDPAQHHLQYGALFLLTSGCFSAGPIMLCWYGMNLGGHRRRSVGTAWQIGFGNIGGILATYSFLEKDAPLYRNGYTIGLSFACFAVAMATLYLAALWFENRSRDRLMEQGPIQMTEEDEELLGDLACTYRYAY</sequence>
<feature type="transmembrane region" description="Helical" evidence="6">
    <location>
        <begin position="101"/>
        <end position="120"/>
    </location>
</feature>
<feature type="transmembrane region" description="Helical" evidence="6">
    <location>
        <begin position="329"/>
        <end position="347"/>
    </location>
</feature>
<feature type="transmembrane region" description="Helical" evidence="6">
    <location>
        <begin position="265"/>
        <end position="285"/>
    </location>
</feature>
<proteinExistence type="predicted"/>
<feature type="transmembrane region" description="Helical" evidence="6">
    <location>
        <begin position="72"/>
        <end position="94"/>
    </location>
</feature>
<feature type="transmembrane region" description="Helical" evidence="6">
    <location>
        <begin position="161"/>
        <end position="182"/>
    </location>
</feature>
<keyword evidence="4 6" id="KW-1133">Transmembrane helix</keyword>
<keyword evidence="2" id="KW-0813">Transport</keyword>
<feature type="transmembrane region" description="Helical" evidence="6">
    <location>
        <begin position="305"/>
        <end position="322"/>
    </location>
</feature>
<dbReference type="VEuPathDB" id="FungiDB:P175DRAFT_0442040"/>
<dbReference type="InterPro" id="IPR011701">
    <property type="entry name" value="MFS"/>
</dbReference>
<dbReference type="EMBL" id="JYKN01002929">
    <property type="protein sequence ID" value="KKK14661.1"/>
    <property type="molecule type" value="Genomic_DNA"/>
</dbReference>
<dbReference type="FunFam" id="1.20.1250.20:FF:000068">
    <property type="entry name" value="MFS general substrate transporter"/>
    <property type="match status" value="1"/>
</dbReference>
<evidence type="ECO:0000256" key="5">
    <source>
        <dbReference type="ARBA" id="ARBA00023136"/>
    </source>
</evidence>
<reference evidence="8 9" key="1">
    <citation type="submission" date="2015-02" db="EMBL/GenBank/DDBJ databases">
        <title>Draft Genome Sequences of Two Closely-Related Aflatoxigenic Aspergillus Species Obtained from the Cote d'Ivoire.</title>
        <authorList>
            <person name="Moore G.G."/>
            <person name="Beltz S.B."/>
            <person name="Mack B.M."/>
        </authorList>
    </citation>
    <scope>NUCLEOTIDE SEQUENCE [LARGE SCALE GENOMIC DNA]</scope>
    <source>
        <strain evidence="8 9">SRRC1432</strain>
    </source>
</reference>
<dbReference type="AlphaFoldDB" id="A0A0F8UV50"/>
<evidence type="ECO:0000313" key="9">
    <source>
        <dbReference type="Proteomes" id="UP000034947"/>
    </source>
</evidence>
<dbReference type="InterPro" id="IPR020846">
    <property type="entry name" value="MFS_dom"/>
</dbReference>
<feature type="transmembrane region" description="Helical" evidence="6">
    <location>
        <begin position="194"/>
        <end position="216"/>
    </location>
</feature>
<name>A0A0F8UV50_9EURO</name>
<feature type="transmembrane region" description="Helical" evidence="6">
    <location>
        <begin position="394"/>
        <end position="413"/>
    </location>
</feature>
<protein>
    <recommendedName>
        <fullName evidence="7">Major facilitator superfamily (MFS) profile domain-containing protein</fullName>
    </recommendedName>
</protein>
<feature type="transmembrane region" description="Helical" evidence="6">
    <location>
        <begin position="359"/>
        <end position="382"/>
    </location>
</feature>
<dbReference type="PROSITE" id="PS50850">
    <property type="entry name" value="MFS"/>
    <property type="match status" value="1"/>
</dbReference>
<evidence type="ECO:0000256" key="1">
    <source>
        <dbReference type="ARBA" id="ARBA00004141"/>
    </source>
</evidence>
<dbReference type="PANTHER" id="PTHR43791">
    <property type="entry name" value="PERMEASE-RELATED"/>
    <property type="match status" value="1"/>
</dbReference>
<dbReference type="SUPFAM" id="SSF103473">
    <property type="entry name" value="MFS general substrate transporter"/>
    <property type="match status" value="1"/>
</dbReference>
<dbReference type="GO" id="GO:0005886">
    <property type="term" value="C:plasma membrane"/>
    <property type="evidence" value="ECO:0007669"/>
    <property type="project" value="TreeGrafter"/>
</dbReference>
<dbReference type="OrthoDB" id="2985014at2759"/>
<accession>A0A0F8UV50</accession>
<dbReference type="PANTHER" id="PTHR43791:SF46">
    <property type="entry name" value="MAJOR FACILITATOR SUPERFAMILY (MFS) PROFILE DOMAIN-CONTAINING PROTEIN-RELATED"/>
    <property type="match status" value="1"/>
</dbReference>
<dbReference type="InterPro" id="IPR036259">
    <property type="entry name" value="MFS_trans_sf"/>
</dbReference>